<sequence>MSADLHLHTTASDGSIKPADIVEIANQLDLKAIAITDHDTVAGIEVALKKSQDTAVNVIPGVELSCDTGGRDIHLLAYWPDYTASWFIKELSYLQKKRLERVKVMLLKLKEKNMDVVFEEVISIAGDATVGRSHIARAMMQKGYIDSVEEAFDKYLGRDESCYAEKPSRNPQEVLAMIRKAHGVAVFAHPGLADIDDMIPEMINDGLEGIEVSHPDHSVEQIKYYEEMASHYGLVPTAGSDFHAKGSGRGAMIGTCRVSMETVEELKSRLPEENKLKASSI</sequence>
<dbReference type="InterPro" id="IPR004013">
    <property type="entry name" value="PHP_dom"/>
</dbReference>
<dbReference type="Gene3D" id="1.10.150.650">
    <property type="match status" value="1"/>
</dbReference>
<gene>
    <name evidence="2" type="ORF">LCGC14_1112960</name>
</gene>
<dbReference type="InterPro" id="IPR003141">
    <property type="entry name" value="Pol/His_phosphatase_N"/>
</dbReference>
<dbReference type="Gene3D" id="3.20.20.140">
    <property type="entry name" value="Metal-dependent hydrolases"/>
    <property type="match status" value="1"/>
</dbReference>
<evidence type="ECO:0000259" key="1">
    <source>
        <dbReference type="SMART" id="SM00481"/>
    </source>
</evidence>
<dbReference type="Pfam" id="PF02811">
    <property type="entry name" value="PHP"/>
    <property type="match status" value="1"/>
</dbReference>
<dbReference type="AlphaFoldDB" id="A0A0F9MAZ1"/>
<proteinExistence type="predicted"/>
<organism evidence="2">
    <name type="scientific">marine sediment metagenome</name>
    <dbReference type="NCBI Taxonomy" id="412755"/>
    <lineage>
        <taxon>unclassified sequences</taxon>
        <taxon>metagenomes</taxon>
        <taxon>ecological metagenomes</taxon>
    </lineage>
</organism>
<dbReference type="InterPro" id="IPR016195">
    <property type="entry name" value="Pol/histidinol_Pase-like"/>
</dbReference>
<dbReference type="PANTHER" id="PTHR42924:SF3">
    <property type="entry name" value="POLYMERASE_HISTIDINOL PHOSPHATASE N-TERMINAL DOMAIN-CONTAINING PROTEIN"/>
    <property type="match status" value="1"/>
</dbReference>
<dbReference type="CDD" id="cd07438">
    <property type="entry name" value="PHP_HisPPase_AMP"/>
    <property type="match status" value="1"/>
</dbReference>
<evidence type="ECO:0000313" key="2">
    <source>
        <dbReference type="EMBL" id="KKN02914.1"/>
    </source>
</evidence>
<dbReference type="PANTHER" id="PTHR42924">
    <property type="entry name" value="EXONUCLEASE"/>
    <property type="match status" value="1"/>
</dbReference>
<protein>
    <recommendedName>
        <fullName evidence="1">Polymerase/histidinol phosphatase N-terminal domain-containing protein</fullName>
    </recommendedName>
</protein>
<dbReference type="GO" id="GO:0004534">
    <property type="term" value="F:5'-3' RNA exonuclease activity"/>
    <property type="evidence" value="ECO:0007669"/>
    <property type="project" value="TreeGrafter"/>
</dbReference>
<comment type="caution">
    <text evidence="2">The sequence shown here is derived from an EMBL/GenBank/DDBJ whole genome shotgun (WGS) entry which is preliminary data.</text>
</comment>
<dbReference type="GO" id="GO:0035312">
    <property type="term" value="F:5'-3' DNA exonuclease activity"/>
    <property type="evidence" value="ECO:0007669"/>
    <property type="project" value="TreeGrafter"/>
</dbReference>
<dbReference type="SUPFAM" id="SSF89550">
    <property type="entry name" value="PHP domain-like"/>
    <property type="match status" value="1"/>
</dbReference>
<feature type="domain" description="Polymerase/histidinol phosphatase N-terminal" evidence="1">
    <location>
        <begin position="3"/>
        <end position="68"/>
    </location>
</feature>
<dbReference type="SMART" id="SM00481">
    <property type="entry name" value="POLIIIAc"/>
    <property type="match status" value="1"/>
</dbReference>
<dbReference type="InterPro" id="IPR052018">
    <property type="entry name" value="PHP_domain"/>
</dbReference>
<dbReference type="EMBL" id="LAZR01005093">
    <property type="protein sequence ID" value="KKN02914.1"/>
    <property type="molecule type" value="Genomic_DNA"/>
</dbReference>
<name>A0A0F9MAZ1_9ZZZZ</name>
<reference evidence="2" key="1">
    <citation type="journal article" date="2015" name="Nature">
        <title>Complex archaea that bridge the gap between prokaryotes and eukaryotes.</title>
        <authorList>
            <person name="Spang A."/>
            <person name="Saw J.H."/>
            <person name="Jorgensen S.L."/>
            <person name="Zaremba-Niedzwiedzka K."/>
            <person name="Martijn J."/>
            <person name="Lind A.E."/>
            <person name="van Eijk R."/>
            <person name="Schleper C."/>
            <person name="Guy L."/>
            <person name="Ettema T.J."/>
        </authorList>
    </citation>
    <scope>NUCLEOTIDE SEQUENCE</scope>
</reference>
<accession>A0A0F9MAZ1</accession>